<organism evidence="3">
    <name type="scientific">Alsobacter sp. KACC 23698</name>
    <dbReference type="NCBI Taxonomy" id="3149229"/>
    <lineage>
        <taxon>Bacteria</taxon>
        <taxon>Pseudomonadati</taxon>
        <taxon>Pseudomonadota</taxon>
        <taxon>Alphaproteobacteria</taxon>
        <taxon>Hyphomicrobiales</taxon>
        <taxon>Alsobacteraceae</taxon>
        <taxon>Alsobacter</taxon>
    </lineage>
</organism>
<evidence type="ECO:0000256" key="1">
    <source>
        <dbReference type="SAM" id="MobiDB-lite"/>
    </source>
</evidence>
<reference evidence="3" key="1">
    <citation type="submission" date="2024-05" db="EMBL/GenBank/DDBJ databases">
        <authorList>
            <person name="Kim S."/>
            <person name="Heo J."/>
            <person name="Choi H."/>
            <person name="Choi Y."/>
            <person name="Kwon S.-W."/>
            <person name="Kim Y."/>
        </authorList>
    </citation>
    <scope>NUCLEOTIDE SEQUENCE</scope>
    <source>
        <strain evidence="3">KACC 23698</strain>
    </source>
</reference>
<protein>
    <recommendedName>
        <fullName evidence="4">Lipoprotein</fullName>
    </recommendedName>
</protein>
<keyword evidence="2" id="KW-0732">Signal</keyword>
<feature type="region of interest" description="Disordered" evidence="1">
    <location>
        <begin position="94"/>
        <end position="118"/>
    </location>
</feature>
<gene>
    <name evidence="3" type="ORF">ABEG18_22075</name>
</gene>
<accession>A0AAU7JDI0</accession>
<sequence>MRRVLVLAAAAVALTLPVVACQSAGEPLSAKAPEHDAKCKDMGYSPGTALYLQCRQYMSQVAAADAAQQQQRQREARTRLLRFGQALGGNLPEERRVTCHQNGSTTECRSWQGPAGWE</sequence>
<dbReference type="AlphaFoldDB" id="A0AAU7JDI0"/>
<feature type="signal peptide" evidence="2">
    <location>
        <begin position="1"/>
        <end position="20"/>
    </location>
</feature>
<name>A0AAU7JDI0_9HYPH</name>
<proteinExistence type="predicted"/>
<feature type="compositionally biased region" description="Polar residues" evidence="1">
    <location>
        <begin position="99"/>
        <end position="109"/>
    </location>
</feature>
<dbReference type="EMBL" id="CP157484">
    <property type="protein sequence ID" value="XBO38363.1"/>
    <property type="molecule type" value="Genomic_DNA"/>
</dbReference>
<evidence type="ECO:0000256" key="2">
    <source>
        <dbReference type="SAM" id="SignalP"/>
    </source>
</evidence>
<feature type="chain" id="PRO_5043627358" description="Lipoprotein" evidence="2">
    <location>
        <begin position="21"/>
        <end position="118"/>
    </location>
</feature>
<evidence type="ECO:0008006" key="4">
    <source>
        <dbReference type="Google" id="ProtNLM"/>
    </source>
</evidence>
<evidence type="ECO:0000313" key="3">
    <source>
        <dbReference type="EMBL" id="XBO38363.1"/>
    </source>
</evidence>
<dbReference type="RefSeq" id="WP_406855202.1">
    <property type="nucleotide sequence ID" value="NZ_CP157484.1"/>
</dbReference>